<comment type="subcellular location">
    <subcellularLocation>
        <location evidence="4">Cell membrane</location>
        <topology evidence="4">Peripheral membrane protein</topology>
    </subcellularLocation>
</comment>
<accession>A0A075GF62</accession>
<dbReference type="AlphaFoldDB" id="A0A075GF62"/>
<dbReference type="GO" id="GO:0005524">
    <property type="term" value="F:ATP binding"/>
    <property type="evidence" value="ECO:0007669"/>
    <property type="project" value="UniProtKB-UniRule"/>
</dbReference>
<gene>
    <name evidence="5" type="primary">ATPVF</name>
    <name evidence="4" type="synonym">atpF</name>
    <name evidence="5" type="synonym">ntpF</name>
</gene>
<keyword evidence="2 4" id="KW-0813">Transport</keyword>
<keyword evidence="5" id="KW-0378">Hydrolase</keyword>
<evidence type="ECO:0000256" key="3">
    <source>
        <dbReference type="ARBA" id="ARBA00023065"/>
    </source>
</evidence>
<dbReference type="GO" id="GO:0016787">
    <property type="term" value="F:hydrolase activity"/>
    <property type="evidence" value="ECO:0007669"/>
    <property type="project" value="UniProtKB-KW"/>
</dbReference>
<sequence>MSEQVSKQKIDSSGRLVVVGDRELVIGYRLIGIDDTFIVSDEEDASKKIQELYSSGDFGLIIASDSVRTKLSSKFLSEIQESIEPLVLFMPSQKETAEEDEESIAALAKRVLGISIEVG</sequence>
<reference evidence="5" key="1">
    <citation type="journal article" date="2014" name="Genome Biol. Evol.">
        <title>Pangenome evidence for extensive interdomain horizontal transfer affecting lineage core and shell genes in uncultured planktonic thaumarchaeota and euryarchaeota.</title>
        <authorList>
            <person name="Deschamps P."/>
            <person name="Zivanovic Y."/>
            <person name="Moreira D."/>
            <person name="Rodriguez-Valera F."/>
            <person name="Lopez-Garcia P."/>
        </authorList>
    </citation>
    <scope>NUCLEOTIDE SEQUENCE</scope>
</reference>
<dbReference type="GO" id="GO:0042777">
    <property type="term" value="P:proton motive force-driven plasma membrane ATP synthesis"/>
    <property type="evidence" value="ECO:0007669"/>
    <property type="project" value="UniProtKB-UniRule"/>
</dbReference>
<evidence type="ECO:0000256" key="2">
    <source>
        <dbReference type="ARBA" id="ARBA00022448"/>
    </source>
</evidence>
<dbReference type="GO" id="GO:0046933">
    <property type="term" value="F:proton-transporting ATP synthase activity, rotational mechanism"/>
    <property type="evidence" value="ECO:0007669"/>
    <property type="project" value="UniProtKB-UniRule"/>
</dbReference>
<evidence type="ECO:0000256" key="4">
    <source>
        <dbReference type="HAMAP-Rule" id="MF_00312"/>
    </source>
</evidence>
<keyword evidence="4" id="KW-0375">Hydrogen ion transport</keyword>
<evidence type="ECO:0000313" key="5">
    <source>
        <dbReference type="EMBL" id="AIF01870.1"/>
    </source>
</evidence>
<keyword evidence="4" id="KW-0066">ATP synthesis</keyword>
<organism evidence="5">
    <name type="scientific">uncultured marine thaumarchaeote KM3_150_B03</name>
    <dbReference type="NCBI Taxonomy" id="1456015"/>
    <lineage>
        <taxon>Archaea</taxon>
        <taxon>Nitrososphaerota</taxon>
        <taxon>environmental samples</taxon>
    </lineage>
</organism>
<dbReference type="HAMAP" id="MF_00312">
    <property type="entry name" value="ATP_synth_F_arch"/>
    <property type="match status" value="1"/>
</dbReference>
<comment type="function">
    <text evidence="4">Component of the A-type ATP synthase that produces ATP from ADP in the presence of a proton gradient across the membrane.</text>
</comment>
<keyword evidence="3 4" id="KW-0406">Ion transport</keyword>
<dbReference type="InterPro" id="IPR022944">
    <property type="entry name" value="ATPase_V1-cplx_fsu_bac/arc"/>
</dbReference>
<proteinExistence type="inferred from homology"/>
<dbReference type="InterPro" id="IPR036906">
    <property type="entry name" value="ATPase_V1_fsu_sf"/>
</dbReference>
<evidence type="ECO:0000256" key="1">
    <source>
        <dbReference type="ARBA" id="ARBA00010148"/>
    </source>
</evidence>
<dbReference type="EMBL" id="KF900632">
    <property type="protein sequence ID" value="AIF01870.1"/>
    <property type="molecule type" value="Genomic_DNA"/>
</dbReference>
<dbReference type="Pfam" id="PF01990">
    <property type="entry name" value="ATP-synt_F"/>
    <property type="match status" value="1"/>
</dbReference>
<dbReference type="GO" id="GO:0005886">
    <property type="term" value="C:plasma membrane"/>
    <property type="evidence" value="ECO:0007669"/>
    <property type="project" value="UniProtKB-SubCell"/>
</dbReference>
<comment type="subunit">
    <text evidence="4">Has multiple subunits with at least A(3), B(3), C, D, E, F, H, I and proteolipid K(x).</text>
</comment>
<protein>
    <recommendedName>
        <fullName evidence="4">A-type ATP synthase subunit F</fullName>
    </recommendedName>
</protein>
<comment type="similarity">
    <text evidence="1 4">Belongs to the V-ATPase F subunit family.</text>
</comment>
<dbReference type="SUPFAM" id="SSF159468">
    <property type="entry name" value="AtpF-like"/>
    <property type="match status" value="1"/>
</dbReference>
<name>A0A075GF62_9ARCH</name>
<dbReference type="GO" id="GO:0046961">
    <property type="term" value="F:proton-transporting ATPase activity, rotational mechanism"/>
    <property type="evidence" value="ECO:0007669"/>
    <property type="project" value="InterPro"/>
</dbReference>
<dbReference type="InterPro" id="IPR008218">
    <property type="entry name" value="ATPase_V1-cplx_f_g_su"/>
</dbReference>
<keyword evidence="4" id="KW-1003">Cell membrane</keyword>
<keyword evidence="4" id="KW-0472">Membrane</keyword>
<dbReference type="Gene3D" id="3.40.50.10580">
    <property type="entry name" value="ATPase, V1 complex, subunit F"/>
    <property type="match status" value="1"/>
</dbReference>